<reference evidence="1 2" key="1">
    <citation type="submission" date="2013-03" db="EMBL/GenBank/DDBJ databases">
        <title>The Genome Sequence of Capronia epimyces CBS 606.96.</title>
        <authorList>
            <consortium name="The Broad Institute Genomics Platform"/>
            <person name="Cuomo C."/>
            <person name="de Hoog S."/>
            <person name="Gorbushina A."/>
            <person name="Walker B."/>
            <person name="Young S.K."/>
            <person name="Zeng Q."/>
            <person name="Gargeya S."/>
            <person name="Fitzgerald M."/>
            <person name="Haas B."/>
            <person name="Abouelleil A."/>
            <person name="Allen A.W."/>
            <person name="Alvarado L."/>
            <person name="Arachchi H.M."/>
            <person name="Berlin A.M."/>
            <person name="Chapman S.B."/>
            <person name="Gainer-Dewar J."/>
            <person name="Goldberg J."/>
            <person name="Griggs A."/>
            <person name="Gujja S."/>
            <person name="Hansen M."/>
            <person name="Howarth C."/>
            <person name="Imamovic A."/>
            <person name="Ireland A."/>
            <person name="Larimer J."/>
            <person name="McCowan C."/>
            <person name="Murphy C."/>
            <person name="Pearson M."/>
            <person name="Poon T.W."/>
            <person name="Priest M."/>
            <person name="Roberts A."/>
            <person name="Saif S."/>
            <person name="Shea T."/>
            <person name="Sisk P."/>
            <person name="Sykes S."/>
            <person name="Wortman J."/>
            <person name="Nusbaum C."/>
            <person name="Birren B."/>
        </authorList>
    </citation>
    <scope>NUCLEOTIDE SEQUENCE [LARGE SCALE GENOMIC DNA]</scope>
    <source>
        <strain evidence="1 2">CBS 606.96</strain>
    </source>
</reference>
<evidence type="ECO:0000313" key="2">
    <source>
        <dbReference type="Proteomes" id="UP000019478"/>
    </source>
</evidence>
<protein>
    <submittedName>
        <fullName evidence="1">Uncharacterized protein</fullName>
    </submittedName>
</protein>
<evidence type="ECO:0000313" key="1">
    <source>
        <dbReference type="EMBL" id="EXJ77220.1"/>
    </source>
</evidence>
<sequence>MGKTLKKQIMSHPSPTGLPKAPVVYLNDPAADMPHASSLRDMIPCSQVVFLSKIDMPADCPVQGRNMVASDIRNGTYDRNVAIVNENFADSQIKEKIDTAHLLREESIKHGCNFVTVNLYLAHGTPTEDKSKWGTNHLDFCIGGMSAQQVAERVYRWLFKVFSVHESLHLIPESEMLAIDAQAFPDYRYCPISESKSHPKDAKLQFVTLVLSKAVVGPEQKLTWTVADKTGVATFYFQYRGPSSQYTWDWVLALQPGERRALPRMPMVEIKERKTVRVIKAPFRTVGFVVEGVGLAVRSVGQGVVKLGELGRLGKSSEWVAKEDVVNGKKVDWPAVFAKEGRAKDAKIEQGCKCTTPKVFNEKGEKVWKDDDSTASTTGGDDAVDEKVIKEFC</sequence>
<keyword evidence="2" id="KW-1185">Reference proteome</keyword>
<name>W9XIN6_9EURO</name>
<proteinExistence type="predicted"/>
<dbReference type="eggNOG" id="ENOG502T39S">
    <property type="taxonomic scope" value="Eukaryota"/>
</dbReference>
<dbReference type="EMBL" id="AMGY01000011">
    <property type="protein sequence ID" value="EXJ77220.1"/>
    <property type="molecule type" value="Genomic_DNA"/>
</dbReference>
<comment type="caution">
    <text evidence="1">The sequence shown here is derived from an EMBL/GenBank/DDBJ whole genome shotgun (WGS) entry which is preliminary data.</text>
</comment>
<dbReference type="GeneID" id="19174458"/>
<dbReference type="HOGENOM" id="CLU_039645_0_0_1"/>
<gene>
    <name evidence="1" type="ORF">A1O3_10378</name>
</gene>
<dbReference type="OrthoDB" id="4155104at2759"/>
<dbReference type="AlphaFoldDB" id="W9XIN6"/>
<organism evidence="1 2">
    <name type="scientific">Capronia epimyces CBS 606.96</name>
    <dbReference type="NCBI Taxonomy" id="1182542"/>
    <lineage>
        <taxon>Eukaryota</taxon>
        <taxon>Fungi</taxon>
        <taxon>Dikarya</taxon>
        <taxon>Ascomycota</taxon>
        <taxon>Pezizomycotina</taxon>
        <taxon>Eurotiomycetes</taxon>
        <taxon>Chaetothyriomycetidae</taxon>
        <taxon>Chaetothyriales</taxon>
        <taxon>Herpotrichiellaceae</taxon>
        <taxon>Capronia</taxon>
    </lineage>
</organism>
<accession>W9XIN6</accession>
<dbReference type="RefSeq" id="XP_007738658.1">
    <property type="nucleotide sequence ID" value="XM_007740468.1"/>
</dbReference>
<dbReference type="Proteomes" id="UP000019478">
    <property type="component" value="Unassembled WGS sequence"/>
</dbReference>